<reference evidence="2 3" key="1">
    <citation type="submission" date="2018-09" db="EMBL/GenBank/DDBJ databases">
        <title>A high-quality reference genome of wild soybean provides a powerful tool to mine soybean genomes.</title>
        <authorList>
            <person name="Xie M."/>
            <person name="Chung C.Y.L."/>
            <person name="Li M.-W."/>
            <person name="Wong F.-L."/>
            <person name="Chan T.-F."/>
            <person name="Lam H.-M."/>
        </authorList>
    </citation>
    <scope>NUCLEOTIDE SEQUENCE [LARGE SCALE GENOMIC DNA]</scope>
    <source>
        <strain evidence="3">cv. W05</strain>
        <tissue evidence="2">Hypocotyl of etiolated seedlings</tissue>
    </source>
</reference>
<gene>
    <name evidence="2" type="ORF">D0Y65_001102</name>
</gene>
<name>A0A445M1B2_GLYSO</name>
<dbReference type="PANTHER" id="PTHR34676:SF27">
    <property type="entry name" value="ASPARTYL-TRNA SYNTHETASE"/>
    <property type="match status" value="1"/>
</dbReference>
<evidence type="ECO:0000313" key="3">
    <source>
        <dbReference type="Proteomes" id="UP000289340"/>
    </source>
</evidence>
<evidence type="ECO:0008006" key="4">
    <source>
        <dbReference type="Google" id="ProtNLM"/>
    </source>
</evidence>
<dbReference type="EMBL" id="QZWG01000001">
    <property type="protein sequence ID" value="RZC29387.1"/>
    <property type="molecule type" value="Genomic_DNA"/>
</dbReference>
<dbReference type="PANTHER" id="PTHR34676">
    <property type="entry name" value="DUF4219 DOMAIN-CONTAINING PROTEIN-RELATED"/>
    <property type="match status" value="1"/>
</dbReference>
<protein>
    <recommendedName>
        <fullName evidence="4">DUF4219 domain-containing protein</fullName>
    </recommendedName>
</protein>
<proteinExistence type="predicted"/>
<comment type="caution">
    <text evidence="2">The sequence shown here is derived from an EMBL/GenBank/DDBJ whole genome shotgun (WGS) entry which is preliminary data.</text>
</comment>
<evidence type="ECO:0000256" key="1">
    <source>
        <dbReference type="SAM" id="MobiDB-lite"/>
    </source>
</evidence>
<evidence type="ECO:0000313" key="2">
    <source>
        <dbReference type="EMBL" id="RZC29387.1"/>
    </source>
</evidence>
<dbReference type="Proteomes" id="UP000289340">
    <property type="component" value="Chromosome 1"/>
</dbReference>
<feature type="compositionally biased region" description="Acidic residues" evidence="1">
    <location>
        <begin position="206"/>
        <end position="222"/>
    </location>
</feature>
<dbReference type="AlphaFoldDB" id="A0A445M1B2"/>
<organism evidence="2 3">
    <name type="scientific">Glycine soja</name>
    <name type="common">Wild soybean</name>
    <dbReference type="NCBI Taxonomy" id="3848"/>
    <lineage>
        <taxon>Eukaryota</taxon>
        <taxon>Viridiplantae</taxon>
        <taxon>Streptophyta</taxon>
        <taxon>Embryophyta</taxon>
        <taxon>Tracheophyta</taxon>
        <taxon>Spermatophyta</taxon>
        <taxon>Magnoliopsida</taxon>
        <taxon>eudicotyledons</taxon>
        <taxon>Gunneridae</taxon>
        <taxon>Pentapetalae</taxon>
        <taxon>rosids</taxon>
        <taxon>fabids</taxon>
        <taxon>Fabales</taxon>
        <taxon>Fabaceae</taxon>
        <taxon>Papilionoideae</taxon>
        <taxon>50 kb inversion clade</taxon>
        <taxon>NPAAA clade</taxon>
        <taxon>indigoferoid/millettioid clade</taxon>
        <taxon>Phaseoleae</taxon>
        <taxon>Glycine</taxon>
        <taxon>Glycine subgen. Soja</taxon>
    </lineage>
</organism>
<accession>A0A445M1B2</accession>
<sequence length="232" mass="26923">MMKVGYAVKKPPMFKGVNYDYWKERMIAFFESNHIDISNVVEKGNHNPLNPQRNEIPRDRWTDEHKSRFLLNSQARNALLCALSHEEYSKVHSFRNAKQMRDTLVITYEGFSKVKRNKLSLLTHKYELFSMEEGEDIQTMFGCFQTIMNKLRSLELIGILKVHEQELARDEGTKKGKLLALVAQRQKCSIASKESSSKAFAINDASTEEPNDDESDKEDDEMSVITRKIRKI</sequence>
<dbReference type="Pfam" id="PF14223">
    <property type="entry name" value="Retrotran_gag_2"/>
    <property type="match status" value="1"/>
</dbReference>
<feature type="region of interest" description="Disordered" evidence="1">
    <location>
        <begin position="193"/>
        <end position="232"/>
    </location>
</feature>
<keyword evidence="3" id="KW-1185">Reference proteome</keyword>